<dbReference type="Proteomes" id="UP001139012">
    <property type="component" value="Unassembled WGS sequence"/>
</dbReference>
<evidence type="ECO:0000313" key="2">
    <source>
        <dbReference type="Proteomes" id="UP001139012"/>
    </source>
</evidence>
<comment type="caution">
    <text evidence="1">The sequence shown here is derived from an EMBL/GenBank/DDBJ whole genome shotgun (WGS) entry which is preliminary data.</text>
</comment>
<gene>
    <name evidence="1" type="ORF">L6637_16865</name>
</gene>
<name>A0ABS9LNR9_9BRAD</name>
<keyword evidence="2" id="KW-1185">Reference proteome</keyword>
<dbReference type="EMBL" id="JAKLUA010000004">
    <property type="protein sequence ID" value="MCG2668634.1"/>
    <property type="molecule type" value="Genomic_DNA"/>
</dbReference>
<sequence length="101" mass="11674">MDIGAIVEQLETEWDTNGFFDRVRNGDYDAVRRQAVLATLRMISIGDEETVPKRLVSLLWYLPSFLVWQTKRISERGGDRIAYERFVTEVLNTLQEVLGVP</sequence>
<dbReference type="RefSeq" id="WP_237865831.1">
    <property type="nucleotide sequence ID" value="NZ_JAKLTZ010000013.1"/>
</dbReference>
<evidence type="ECO:0000313" key="1">
    <source>
        <dbReference type="EMBL" id="MCG2668634.1"/>
    </source>
</evidence>
<organism evidence="1 2">
    <name type="scientific">Bradyrhizobium zhengyangense</name>
    <dbReference type="NCBI Taxonomy" id="2911009"/>
    <lineage>
        <taxon>Bacteria</taxon>
        <taxon>Pseudomonadati</taxon>
        <taxon>Pseudomonadota</taxon>
        <taxon>Alphaproteobacteria</taxon>
        <taxon>Hyphomicrobiales</taxon>
        <taxon>Nitrobacteraceae</taxon>
        <taxon>Bradyrhizobium</taxon>
    </lineage>
</organism>
<reference evidence="1" key="1">
    <citation type="submission" date="2022-01" db="EMBL/GenBank/DDBJ databases">
        <title>Genome sequnece data of strain Bradyrhizobium sp. nov.</title>
        <authorList>
            <person name="Zhang J."/>
        </authorList>
    </citation>
    <scope>NUCLEOTIDE SEQUENCE</scope>
    <source>
        <strain evidence="1">WYCCWR 12774</strain>
    </source>
</reference>
<protein>
    <submittedName>
        <fullName evidence="1">Uncharacterized protein</fullName>
    </submittedName>
</protein>
<proteinExistence type="predicted"/>
<accession>A0ABS9LNR9</accession>